<organism evidence="1 2">
    <name type="scientific">Avena sativa</name>
    <name type="common">Oat</name>
    <dbReference type="NCBI Taxonomy" id="4498"/>
    <lineage>
        <taxon>Eukaryota</taxon>
        <taxon>Viridiplantae</taxon>
        <taxon>Streptophyta</taxon>
        <taxon>Embryophyta</taxon>
        <taxon>Tracheophyta</taxon>
        <taxon>Spermatophyta</taxon>
        <taxon>Magnoliopsida</taxon>
        <taxon>Liliopsida</taxon>
        <taxon>Poales</taxon>
        <taxon>Poaceae</taxon>
        <taxon>BOP clade</taxon>
        <taxon>Pooideae</taxon>
        <taxon>Poodae</taxon>
        <taxon>Poeae</taxon>
        <taxon>Poeae Chloroplast Group 1 (Aveneae type)</taxon>
        <taxon>Aveninae</taxon>
        <taxon>Avena</taxon>
    </lineage>
</organism>
<dbReference type="Proteomes" id="UP001732700">
    <property type="component" value="Chromosome 3D"/>
</dbReference>
<evidence type="ECO:0000313" key="1">
    <source>
        <dbReference type="EnsemblPlants" id="AVESA.00010b.r2.3DG0545060.1.CDS.1"/>
    </source>
</evidence>
<reference evidence="1" key="2">
    <citation type="submission" date="2025-09" db="UniProtKB">
        <authorList>
            <consortium name="EnsemblPlants"/>
        </authorList>
    </citation>
    <scope>IDENTIFICATION</scope>
</reference>
<protein>
    <submittedName>
        <fullName evidence="1">Uncharacterized protein</fullName>
    </submittedName>
</protein>
<name>A0ACD5VYH6_AVESA</name>
<keyword evidence="2" id="KW-1185">Reference proteome</keyword>
<evidence type="ECO:0000313" key="2">
    <source>
        <dbReference type="Proteomes" id="UP001732700"/>
    </source>
</evidence>
<reference evidence="1" key="1">
    <citation type="submission" date="2021-05" db="EMBL/GenBank/DDBJ databases">
        <authorList>
            <person name="Scholz U."/>
            <person name="Mascher M."/>
            <person name="Fiebig A."/>
        </authorList>
    </citation>
    <scope>NUCLEOTIDE SEQUENCE [LARGE SCALE GENOMIC DNA]</scope>
</reference>
<accession>A0ACD5VYH6</accession>
<proteinExistence type="predicted"/>
<dbReference type="EnsemblPlants" id="AVESA.00010b.r2.3DG0545060.1">
    <property type="protein sequence ID" value="AVESA.00010b.r2.3DG0545060.1.CDS.1"/>
    <property type="gene ID" value="AVESA.00010b.r2.3DG0545060"/>
</dbReference>
<sequence length="167" mass="18055">MENPLAAVVINNLPHLLDNPDLAQRLLDDARADLHLNGVLLVEAAAHLRECLAYQAELRSFPDATEEQRTECAVHVAVAMVSCDFFLKQHRLLAQLVVSLLVVRAAATAMSRAHLIPGVLLTAVAAAVVVYVCTWGGVVPGLRSFVRLSVLMVGFLFASDRPPRGGR</sequence>